<keyword evidence="2 3" id="KW-0175">Coiled coil</keyword>
<dbReference type="GO" id="GO:0030313">
    <property type="term" value="C:cell envelope"/>
    <property type="evidence" value="ECO:0007669"/>
    <property type="project" value="UniProtKB-SubCell"/>
</dbReference>
<dbReference type="OrthoDB" id="9806939at2"/>
<dbReference type="STRING" id="583355.Caka_2943"/>
<accession>D5ERB2</accession>
<keyword evidence="5" id="KW-1185">Reference proteome</keyword>
<gene>
    <name evidence="4" type="ordered locus">Caka_2943</name>
</gene>
<organism evidence="4 5">
    <name type="scientific">Coraliomargarita akajimensis (strain DSM 45221 / IAM 15411 / JCM 23193 / KCTC 12865 / 04OKA010-24)</name>
    <dbReference type="NCBI Taxonomy" id="583355"/>
    <lineage>
        <taxon>Bacteria</taxon>
        <taxon>Pseudomonadati</taxon>
        <taxon>Verrucomicrobiota</taxon>
        <taxon>Opitutia</taxon>
        <taxon>Puniceicoccales</taxon>
        <taxon>Coraliomargaritaceae</taxon>
        <taxon>Coraliomargarita</taxon>
    </lineage>
</organism>
<dbReference type="Gene3D" id="2.40.420.20">
    <property type="match status" value="1"/>
</dbReference>
<feature type="coiled-coil region" evidence="3">
    <location>
        <begin position="295"/>
        <end position="372"/>
    </location>
</feature>
<name>D5ERB2_CORAD</name>
<evidence type="ECO:0000313" key="4">
    <source>
        <dbReference type="EMBL" id="ADE55956.1"/>
    </source>
</evidence>
<dbReference type="KEGG" id="caa:Caka_2943"/>
<dbReference type="eggNOG" id="COG0845">
    <property type="taxonomic scope" value="Bacteria"/>
</dbReference>
<evidence type="ECO:0000256" key="3">
    <source>
        <dbReference type="SAM" id="Coils"/>
    </source>
</evidence>
<dbReference type="HOGENOM" id="CLU_479604_0_0_0"/>
<dbReference type="PANTHER" id="PTHR32347:SF23">
    <property type="entry name" value="BLL5650 PROTEIN"/>
    <property type="match status" value="1"/>
</dbReference>
<dbReference type="Proteomes" id="UP000000925">
    <property type="component" value="Chromosome"/>
</dbReference>
<dbReference type="EMBL" id="CP001998">
    <property type="protein sequence ID" value="ADE55956.1"/>
    <property type="molecule type" value="Genomic_DNA"/>
</dbReference>
<comment type="subcellular location">
    <subcellularLocation>
        <location evidence="1">Cell envelope</location>
    </subcellularLocation>
</comment>
<dbReference type="InterPro" id="IPR050465">
    <property type="entry name" value="UPF0194_transport"/>
</dbReference>
<sequence>MINKLTTGLKSLSLRQKWVTGGSLAVLVLLGLSLSGKSSDKSSSTDDQLDRYYKVERGDFNISVLTRGELDAIKNYELRFDGKGKPGLRIEQLVPDKSEVKAGEPVISFAAEDYVDQITQLEEDIADLKTGYADDQNFEEELFEVNMRTLEESLDDSELNISLFLEAQSVARDKSISTLTEAGNSYQTAQDALNKYQNLDYRSQRKQKQVAIDTKEQEYYDALGEFDKTNEELAEARLKDADTREKAERQVMLAEKKLNNALAAWETARKADRQFRRYDHPQTERKLLMNADKTELDLKRNLVKAESDRIQAERRYRKLVRDHQNILDRMEEREEKYTEELERLATEFETKLERLTERLAELKEDYAGLILRAPVDGIVTLGAPPKRGREPKELMVGTNVAPKEIVARIPDLSQFLVRCDIPEIYRSRIQTGQIALLKNAALPDLEMQGRINEIATMSQRLNRWDARSPRVYETKISTETTDARLMPGMTVEVEIKVATVQDVLYVPLEAVYNKEGNTYCKRRSGLGGSEEVQISTGRASDSFVEITDGLDEGDTVLLHASGASQAGS</sequence>
<protein>
    <submittedName>
        <fullName evidence="4">Efflux transporter, RND family, MFP subunit</fullName>
    </submittedName>
</protein>
<dbReference type="Gene3D" id="2.40.30.170">
    <property type="match status" value="1"/>
</dbReference>
<reference evidence="4 5" key="1">
    <citation type="journal article" date="2010" name="Stand. Genomic Sci.">
        <title>Complete genome sequence of Coraliomargarita akajimensis type strain (04OKA010-24).</title>
        <authorList>
            <person name="Mavromatis K."/>
            <person name="Abt B."/>
            <person name="Brambilla E."/>
            <person name="Lapidus A."/>
            <person name="Copeland A."/>
            <person name="Deshpande S."/>
            <person name="Nolan M."/>
            <person name="Lucas S."/>
            <person name="Tice H."/>
            <person name="Cheng J.F."/>
            <person name="Han C."/>
            <person name="Detter J.C."/>
            <person name="Woyke T."/>
            <person name="Goodwin L."/>
            <person name="Pitluck S."/>
            <person name="Held B."/>
            <person name="Brettin T."/>
            <person name="Tapia R."/>
            <person name="Ivanova N."/>
            <person name="Mikhailova N."/>
            <person name="Pati A."/>
            <person name="Liolios K."/>
            <person name="Chen A."/>
            <person name="Palaniappan K."/>
            <person name="Land M."/>
            <person name="Hauser L."/>
            <person name="Chang Y.J."/>
            <person name="Jeffries C.D."/>
            <person name="Rohde M."/>
            <person name="Goker M."/>
            <person name="Bristow J."/>
            <person name="Eisen J.A."/>
            <person name="Markowitz V."/>
            <person name="Hugenholtz P."/>
            <person name="Klenk H.P."/>
            <person name="Kyrpides N.C."/>
        </authorList>
    </citation>
    <scope>NUCLEOTIDE SEQUENCE [LARGE SCALE GENOMIC DNA]</scope>
    <source>
        <strain evidence="5">DSM 45221 / IAM 15411 / JCM 23193 / KCTC 12865</strain>
    </source>
</reference>
<dbReference type="RefSeq" id="WP_013044672.1">
    <property type="nucleotide sequence ID" value="NC_014008.1"/>
</dbReference>
<evidence type="ECO:0000256" key="2">
    <source>
        <dbReference type="ARBA" id="ARBA00023054"/>
    </source>
</evidence>
<dbReference type="AlphaFoldDB" id="D5ERB2"/>
<evidence type="ECO:0000256" key="1">
    <source>
        <dbReference type="ARBA" id="ARBA00004196"/>
    </source>
</evidence>
<dbReference type="PANTHER" id="PTHR32347">
    <property type="entry name" value="EFFLUX SYSTEM COMPONENT YKNX-RELATED"/>
    <property type="match status" value="1"/>
</dbReference>
<evidence type="ECO:0000313" key="5">
    <source>
        <dbReference type="Proteomes" id="UP000000925"/>
    </source>
</evidence>
<proteinExistence type="predicted"/>